<protein>
    <submittedName>
        <fullName evidence="2">GIY-YIG nuclease family protein</fullName>
    </submittedName>
</protein>
<dbReference type="KEGG" id="fbm:MQE35_08920"/>
<dbReference type="RefSeq" id="WP_255846020.1">
    <property type="nucleotide sequence ID" value="NZ_CP094358.1"/>
</dbReference>
<proteinExistence type="predicted"/>
<dbReference type="PROSITE" id="PS50164">
    <property type="entry name" value="GIY_YIG"/>
    <property type="match status" value="1"/>
</dbReference>
<dbReference type="InterPro" id="IPR035901">
    <property type="entry name" value="GIY-YIG_endonuc_sf"/>
</dbReference>
<evidence type="ECO:0000313" key="2">
    <source>
        <dbReference type="EMBL" id="UOB19404.1"/>
    </source>
</evidence>
<dbReference type="Pfam" id="PF01541">
    <property type="entry name" value="GIY-YIG"/>
    <property type="match status" value="1"/>
</dbReference>
<sequence>MLECSDKSFYIGITSDIEKRLYQHNAGSN</sequence>
<dbReference type="EMBL" id="CP094358">
    <property type="protein sequence ID" value="UOB19404.1"/>
    <property type="molecule type" value="Genomic_DNA"/>
</dbReference>
<name>A0A9E7D4X0_9FLAO</name>
<dbReference type="InterPro" id="IPR000305">
    <property type="entry name" value="GIY-YIG_endonuc"/>
</dbReference>
<dbReference type="Gene3D" id="3.40.1440.10">
    <property type="entry name" value="GIY-YIG endonuclease"/>
    <property type="match status" value="1"/>
</dbReference>
<reference evidence="2" key="1">
    <citation type="submission" date="2022-03" db="EMBL/GenBank/DDBJ databases">
        <title>Description of Abyssus ytuae gen. nov., sp. nov., a novel member of the family Flavobacteriaceae isolated from the sediment of Mariana Trench.</title>
        <authorList>
            <person name="Zhang J."/>
            <person name="Xu X."/>
        </authorList>
    </citation>
    <scope>NUCLEOTIDE SEQUENCE</scope>
    <source>
        <strain evidence="2">MT3330</strain>
    </source>
</reference>
<evidence type="ECO:0000313" key="3">
    <source>
        <dbReference type="Proteomes" id="UP000831290"/>
    </source>
</evidence>
<organism evidence="2 3">
    <name type="scientific">Abyssalbus ytuae</name>
    <dbReference type="NCBI Taxonomy" id="2926907"/>
    <lineage>
        <taxon>Bacteria</taxon>
        <taxon>Pseudomonadati</taxon>
        <taxon>Bacteroidota</taxon>
        <taxon>Flavobacteriia</taxon>
        <taxon>Flavobacteriales</taxon>
        <taxon>Flavobacteriaceae</taxon>
        <taxon>Abyssalbus</taxon>
    </lineage>
</organism>
<evidence type="ECO:0000259" key="1">
    <source>
        <dbReference type="PROSITE" id="PS50164"/>
    </source>
</evidence>
<dbReference type="SUPFAM" id="SSF82771">
    <property type="entry name" value="GIY-YIG endonuclease"/>
    <property type="match status" value="1"/>
</dbReference>
<dbReference type="Proteomes" id="UP000831290">
    <property type="component" value="Chromosome"/>
</dbReference>
<feature type="domain" description="GIY-YIG" evidence="1">
    <location>
        <begin position="1"/>
        <end position="29"/>
    </location>
</feature>
<accession>A0A9E7D4X0</accession>
<keyword evidence="3" id="KW-1185">Reference proteome</keyword>
<dbReference type="AlphaFoldDB" id="A0A9E7D4X0"/>
<gene>
    <name evidence="2" type="ORF">MQE35_08920</name>
</gene>